<dbReference type="Pfam" id="PF01479">
    <property type="entry name" value="S4"/>
    <property type="match status" value="1"/>
</dbReference>
<dbReference type="Proteomes" id="UP000091969">
    <property type="component" value="Unassembled WGS sequence"/>
</dbReference>
<comment type="caution">
    <text evidence="8">The sequence shown here is derived from an EMBL/GenBank/DDBJ whole genome shotgun (WGS) entry which is preliminary data.</text>
</comment>
<dbReference type="Gene3D" id="3.10.290.10">
    <property type="entry name" value="RNA-binding S4 domain"/>
    <property type="match status" value="1"/>
</dbReference>
<dbReference type="CDD" id="cd00165">
    <property type="entry name" value="S4"/>
    <property type="match status" value="1"/>
</dbReference>
<dbReference type="InterPro" id="IPR006224">
    <property type="entry name" value="PsdUridine_synth_RluA-like_CS"/>
</dbReference>
<dbReference type="InterPro" id="IPR036986">
    <property type="entry name" value="S4_RNA-bd_sf"/>
</dbReference>
<dbReference type="SMART" id="SM00363">
    <property type="entry name" value="S4"/>
    <property type="match status" value="1"/>
</dbReference>
<sequence>MVSKIIEVEADVAALADAADGGAADPGAESEWRRFVVDADGHGARLDRWLAARVPEVSRSYLQQLIAEGAVCLDGAVQSKPARRLRVGESLAIELRPTAQAQAFVPQPMALPIVFEDDHLLVIDKPVGWVVHPAAGHWSGTLLNGLLAHHAGAARLPRAGIVHRLDKDTSGLMVVAKTPRAFDALVAMIAAREVQRIYVALAGGPWRHPDRVGVDQPIGRDPRQRLRMAVHPPESGAAKPARTDIRRLDGGTPGRAEWVLVGCKLHTGRTHQIRVHLAWLGHPLVGDTLYGGRPALGMARQALHAVRLGLRHPVGGDWLAFESPLPPDLADAVTAAGLHYNPALLWAVRPDGEHDGPGHDRITGSA</sequence>
<dbReference type="SUPFAM" id="SSF55120">
    <property type="entry name" value="Pseudouridine synthase"/>
    <property type="match status" value="1"/>
</dbReference>
<evidence type="ECO:0000313" key="8">
    <source>
        <dbReference type="EMBL" id="OBS30681.1"/>
    </source>
</evidence>
<comment type="similarity">
    <text evidence="1 6">Belongs to the pseudouridine synthase RluA family.</text>
</comment>
<accession>A0A1A6DVH0</accession>
<dbReference type="GO" id="GO:0160140">
    <property type="term" value="F:23S rRNA pseudouridine(1911/1915/1917) synthase activity"/>
    <property type="evidence" value="ECO:0007669"/>
    <property type="project" value="UniProtKB-EC"/>
</dbReference>
<comment type="catalytic activity">
    <reaction evidence="3">
        <text>uridine(1911/1915/1917) in 23S rRNA = pseudouridine(1911/1915/1917) in 23S rRNA</text>
        <dbReference type="Rhea" id="RHEA:42524"/>
        <dbReference type="Rhea" id="RHEA-COMP:10097"/>
        <dbReference type="Rhea" id="RHEA-COMP:10098"/>
        <dbReference type="ChEBI" id="CHEBI:65314"/>
        <dbReference type="ChEBI" id="CHEBI:65315"/>
        <dbReference type="EC" id="5.4.99.23"/>
    </reaction>
</comment>
<keyword evidence="5" id="KW-0694">RNA-binding</keyword>
<dbReference type="EC" id="5.4.99.-" evidence="6"/>
<comment type="catalytic activity">
    <reaction evidence="6">
        <text>a uridine in RNA = a pseudouridine in RNA</text>
        <dbReference type="Rhea" id="RHEA:48348"/>
        <dbReference type="Rhea" id="RHEA-COMP:12068"/>
        <dbReference type="Rhea" id="RHEA-COMP:12069"/>
        <dbReference type="ChEBI" id="CHEBI:65314"/>
        <dbReference type="ChEBI" id="CHEBI:65315"/>
    </reaction>
</comment>
<dbReference type="Gene3D" id="3.30.2350.10">
    <property type="entry name" value="Pseudouridine synthase"/>
    <property type="match status" value="1"/>
</dbReference>
<protein>
    <recommendedName>
        <fullName evidence="6">Pseudouridine synthase</fullName>
        <ecNumber evidence="6">5.4.99.-</ecNumber>
    </recommendedName>
</protein>
<dbReference type="GO" id="GO:0000455">
    <property type="term" value="P:enzyme-directed rRNA pseudouridine synthesis"/>
    <property type="evidence" value="ECO:0007669"/>
    <property type="project" value="TreeGrafter"/>
</dbReference>
<dbReference type="CDD" id="cd02869">
    <property type="entry name" value="PseudoU_synth_RluA_like"/>
    <property type="match status" value="1"/>
</dbReference>
<keyword evidence="9" id="KW-1185">Reference proteome</keyword>
<evidence type="ECO:0000256" key="4">
    <source>
        <dbReference type="PIRSR" id="PIRSR606225-1"/>
    </source>
</evidence>
<dbReference type="Pfam" id="PF00849">
    <property type="entry name" value="PseudoU_synth_2"/>
    <property type="match status" value="1"/>
</dbReference>
<dbReference type="EMBL" id="LZDH01000056">
    <property type="protein sequence ID" value="OBS30681.1"/>
    <property type="molecule type" value="Genomic_DNA"/>
</dbReference>
<dbReference type="NCBIfam" id="TIGR00005">
    <property type="entry name" value="rluA_subfam"/>
    <property type="match status" value="1"/>
</dbReference>
<proteinExistence type="inferred from homology"/>
<evidence type="ECO:0000256" key="3">
    <source>
        <dbReference type="ARBA" id="ARBA00036882"/>
    </source>
</evidence>
<reference evidence="8 9" key="1">
    <citation type="submission" date="2016-06" db="EMBL/GenBank/DDBJ databases">
        <title>Genome sequence of Tepidimonas fonticaldi PL17.</title>
        <authorList>
            <person name="Pinnaka A.K."/>
        </authorList>
    </citation>
    <scope>NUCLEOTIDE SEQUENCE [LARGE SCALE GENOMIC DNA]</scope>
    <source>
        <strain evidence="8 9">PL17</strain>
    </source>
</reference>
<dbReference type="InterPro" id="IPR020103">
    <property type="entry name" value="PsdUridine_synth_cat_dom_sf"/>
</dbReference>
<dbReference type="InterPro" id="IPR006225">
    <property type="entry name" value="PsdUridine_synth_RluC/D"/>
</dbReference>
<evidence type="ECO:0000256" key="2">
    <source>
        <dbReference type="ARBA" id="ARBA00023235"/>
    </source>
</evidence>
<dbReference type="GO" id="GO:0003723">
    <property type="term" value="F:RNA binding"/>
    <property type="evidence" value="ECO:0007669"/>
    <property type="project" value="UniProtKB-KW"/>
</dbReference>
<keyword evidence="2 6" id="KW-0413">Isomerase</keyword>
<dbReference type="InterPro" id="IPR002942">
    <property type="entry name" value="S4_RNA-bd"/>
</dbReference>
<dbReference type="InterPro" id="IPR006145">
    <property type="entry name" value="PsdUridine_synth_RsuA/RluA"/>
</dbReference>
<gene>
    <name evidence="8" type="ORF">A9O67_06765</name>
</gene>
<dbReference type="SUPFAM" id="SSF55174">
    <property type="entry name" value="Alpha-L RNA-binding motif"/>
    <property type="match status" value="1"/>
</dbReference>
<dbReference type="InterPro" id="IPR050188">
    <property type="entry name" value="RluA_PseudoU_synthase"/>
</dbReference>
<evidence type="ECO:0000259" key="7">
    <source>
        <dbReference type="SMART" id="SM00363"/>
    </source>
</evidence>
<dbReference type="OrthoDB" id="9785808at2"/>
<dbReference type="AlphaFoldDB" id="A0A1A6DVH0"/>
<evidence type="ECO:0000256" key="5">
    <source>
        <dbReference type="PROSITE-ProRule" id="PRU00182"/>
    </source>
</evidence>
<dbReference type="PANTHER" id="PTHR21600:SF44">
    <property type="entry name" value="RIBOSOMAL LARGE SUBUNIT PSEUDOURIDINE SYNTHASE D"/>
    <property type="match status" value="1"/>
</dbReference>
<evidence type="ECO:0000256" key="6">
    <source>
        <dbReference type="RuleBase" id="RU362028"/>
    </source>
</evidence>
<name>A0A1A6DVH0_9BURK</name>
<dbReference type="PROSITE" id="PS50889">
    <property type="entry name" value="S4"/>
    <property type="match status" value="1"/>
</dbReference>
<feature type="active site" evidence="4">
    <location>
        <position position="166"/>
    </location>
</feature>
<organism evidence="8 9">
    <name type="scientific">Tepidimonas fonticaldi</name>
    <dbReference type="NCBI Taxonomy" id="1101373"/>
    <lineage>
        <taxon>Bacteria</taxon>
        <taxon>Pseudomonadati</taxon>
        <taxon>Pseudomonadota</taxon>
        <taxon>Betaproteobacteria</taxon>
        <taxon>Burkholderiales</taxon>
        <taxon>Tepidimonas</taxon>
    </lineage>
</organism>
<dbReference type="PANTHER" id="PTHR21600">
    <property type="entry name" value="MITOCHONDRIAL RNA PSEUDOURIDINE SYNTHASE"/>
    <property type="match status" value="1"/>
</dbReference>
<dbReference type="RefSeq" id="WP_068609363.1">
    <property type="nucleotide sequence ID" value="NZ_LZDH01000056.1"/>
</dbReference>
<comment type="function">
    <text evidence="6">Responsible for synthesis of pseudouridine from uracil.</text>
</comment>
<dbReference type="STRING" id="1101373.A9O67_06765"/>
<feature type="domain" description="RNA-binding S4" evidence="7">
    <location>
        <begin position="44"/>
        <end position="104"/>
    </location>
</feature>
<dbReference type="PROSITE" id="PS01129">
    <property type="entry name" value="PSI_RLU"/>
    <property type="match status" value="1"/>
</dbReference>
<evidence type="ECO:0000256" key="1">
    <source>
        <dbReference type="ARBA" id="ARBA00010876"/>
    </source>
</evidence>
<evidence type="ECO:0000313" key="9">
    <source>
        <dbReference type="Proteomes" id="UP000091969"/>
    </source>
</evidence>